<dbReference type="PROSITE" id="PS00330">
    <property type="entry name" value="HEMOLYSIN_CALCIUM"/>
    <property type="match status" value="2"/>
</dbReference>
<dbReference type="InterPro" id="IPR043824">
    <property type="entry name" value="DUF5801"/>
</dbReference>
<dbReference type="GO" id="GO:0005509">
    <property type="term" value="F:calcium ion binding"/>
    <property type="evidence" value="ECO:0007669"/>
    <property type="project" value="InterPro"/>
</dbReference>
<dbReference type="InterPro" id="IPR047777">
    <property type="entry name" value="LapA-like_RM"/>
</dbReference>
<feature type="domain" description="DUF5801" evidence="3">
    <location>
        <begin position="3530"/>
        <end position="3656"/>
    </location>
</feature>
<sequence>MEEQVLITDVSVVETHGKAVVINASSAAREIKKGDTLQKGDVLLIGENAKVMVQYGDKAEIFDQNCAVCVASVSPEEASQLASSQTDVALQLEQEQAQYTEQDIALVQQAILNGEDPSEALEAAAAGKNVNAEHAANDGFVSVEMNYIETHPETQFQTDPFLHELPPIDDDGINISFAEGGGSIATALVEGSLSQSTYPQTVTGSFFIEQATFALDASSFEVAPLDVDQVLAELNANITSAGEAVTFIYDSTANAIVGSVGGEEVLSITITPNQLESGIDLVVTTVISGPIDHIDFNGEYISISDDKLNIGFDITGKDSNGFELVEPISFTTVVADGINPNFDSATTTSTTTISEKSEPGTNAAGGDTGLALGSDTAQFLTINESILSDPAWLSLTSNGMATSLTLSSDTQEGTSSNLDKIVVTLADDPSVIVLEVVVAIDGTYIATLGQPLDQDLASNINELFVPVDVVDYDGDSTPSVVTVIIEDGDDPTGIPSLLDYIEAVGEQTETRTIEFTKGSDNIADISFEQSVVSDRAWTSIISNGQITRVTVSEDSKTILVETLGGDPVLQVVIDDSGEYTLTQYRAIEQDSEILRLVIPTTATDTDGDSVTENINLVIRDNISPEGAASEVEYQETGDVGQTIDGQIDFTIFSDAIETVQFASSTETDPIWNGLTSNDTPVTVSLSNNNTVLTVSTVGEPSEVVMTVTINTDGSYTVVQNAALDQPLDNFLELPITVIATDFDGDTGSEVITIRVTDGTDPSASDSSVTFTELEDAVRNAAGTIRIEKGSDDIASVVFDPAVESDPVWTGIKSNGLDTELRLDDNVLTVFYIEPDSLPPVEVPVLEITIGIGGRYLIRQFESIDQDEDSQDIILTLPVVVTDTDDDFTNADITITILDGENPTVGDATVEFVEKATEQTFLDSFEIQQGADAIETIVFNSAVLTDADWTGLISNDQVLELSLSSDGTLLSVFVAGNSADVVLEVELLDFDGNFRVTQFQALDHSVLEELLLSLQVDLTDTDGDVINTEINVNITDGDNPSLVPSTAPDINETGAEVSVSGTVSVAMGSDNVDTVVFDKAAVEADSAWTGLVSNNQDTEVLVTDNVLIVHIAGDPTNIVLQAEVNLNGSYTVTQYQALEHNSSDTLTLTLPVVVTDTDNDPVSEDITINIIDGNDPVIADSSVELFDDATDNPMAETGSVSLSVGSDIIESMDVTLTSDEEAGWEALTSNGQVTTLTVTDGSLVLTLADGTEVLRFDIGLDGNYSITQFLPLDQPLDNQNLLSATITATDADGDFDTAVISVTVNDGMDPSRPGNVITPLNENDIPSNETGDIVLSQGVDAIATVEFNGDVLDDAAWLALTSDNQATELKLSDDGTVLIVHIAGDESAIVLRATINFDGSYSIEQLKALEQDTTSNINDLTLQVDATDTDGDVTPTTISMPITDGDDPSITDTTATLDENDIGAPDYMPETGSLNLVKGSDLVESVVIDNSVLSDSQWTGLTSNGVSVELELSSVLQTDVFDTLIVTRSDNDAPILEIQVNLDGTFSITQLGPIDQLNGDSIELTLPVTANDADGDFNNANVVITINDGDDPSGVGDEVTLQETTGVVSADGQVVFTPGSEEIADISFDPAVLNDATWLGLITNGEGVTLELADSKTLIVTSNSGAEVLRVTIDNDGNYDVVQSQPIEQDSSDLTKLILPVVASDSEMDTGTANITINILDNVAPIAETSTVEYTETGDANQSNGGTILFSPGSDAVETIVIDAAVLNDATWEALTSNGETTSLSLDATGKILTLSTATTDVLVVTLNDNGTYTVVQNDGLDQLSDDDINDLLVPVIGTDFDGDSSSANINIKITDGDNATLTAPDIELDEDDVDDGTATDTGSIGLVEGSDATKSVEFTLTDAQRADWEALTSNGETTQLVLTANGITVQLTDGTPVLTLTIDISGNYTLTQLEALDQTDDLNELQVGVEVTDTDGDVVSTTIDITINDGNEFDITPGDEGWNEDSIGDGTVLPVTGDLNYQGSDAIQSVQVELSDDQLAVWEAITSNGEETDVVVTGNTVTVNTLTGDPVLELVLNPDGTYSINQFAAIDQDDDDPINPDELVLDVGVVITDTDGDETRTGISFGVDDGSDPSLTNDVADIFENDIGDLTKQPFEGDLALTEGSDAVTSIAINNSVLDMASPWLGLTSNGEDTDVVLSSTNQTGINDTLTVSLEDGTIVMQVIVNIDGTYTIDLREPLDQDVVSNLNKLLIPVDVTDSDLDTTSATITVNVTDGDDPSGVDSDVEWTETTGEVTADGTISFTAGSDDIQSIEFDPAVLADSAWTGLMSEGESVTVELSDDGKTLTVTANDSEAPVLTVTIDNDGNYDITQHRPIEQADGTDINDLVLPVLAKDTDGDSGTANINITINDAIPPTGADANVNIKEEGLPTVTNGAIVFTPNSDSIESYEFDPAVATDATWSALTSNDAATTVTVASNTITVALASDSNAVALELVINSDGTFTLTQNLPLDQDVLSNINELVAGVIATDFDDDTATADIILKITDGADPQISDSIVNFVEVTDGSSFTGTMTITQGVDNIDSVELAPIPIDSPWNSITSDGQETDLIITSNEVTVYKSGDTSQVVLNVKINSDGSYTITESDAVDQPLDGPLSLEVGVVVTDTDGDFDIGSLKLNIFDGADPIVIDGMIDIVEISGEQSFYESFDIVVGTDEVESVEIDPEVLNAIEWTGLVSNDQETTLVLSNGNTLLTVYIGSDPLNKVLEVEILGLEGNYRVTQYQALDHETLETLLLDIPVLVDDSDMTSGPVEGIIALTISDGDDPTIESDSQVWSEDDLSSIFPIFSDLNLTVGSDDIASIRFELTADQLSALENLTSNDQATEVSVSDTQIIVSQSGQDVLVVTLGSDGSYSINQTLPIDQDNTDQVNLVFDVVVEDTDGDDNVDPITNRPPSNIDITITDGTVITTDPADVSWSEDEIGQLGYQYEGDLNYQGSDAIATAVIDLSSDQLTAWQGITVNGEATVFEQNDQSLVVRYNGAIALQLTLNIDGTFKLEQFIAVDQDNSGTDQSNLSVGVIFTDTDGDITNSSITVTIDDGTDIQTTDQVESWNENDVGTVSQPITGDIGLTLSPDELASLEFELTADQRAAWEAITSNGEATTLVEGERSLVLELADGTQVLSLSMDIDGNYVIEQFESIDQTANDDISRLATNVVATDGDGDVTTNSISLQVEDGANIGLSNRRVTFSDDDIGTANLPITGDMRLTDGSDALESFGFNLTNGQTNNLNAITSNGKDTSFTITENGTLITLSLDEAPNTPVLTVRLNVDGDGNFDGTYTVEQLQAIDQTNNNDRVDLSFRVQLEDTDGDITRASARVRINDGEDLTFTNDDIELAWNEDNIIGAVDFPITGNVGLTAGVDAIDSVVFSLTATQQTVWDALTSNGMDTKVVISADGQTITLVTDDANEDVVLVGSIDIDGNFSFEQKLPLDQFASDDTNRLGVTVEATDTDNDTVTKDISLVITDGTDPNSTDQNEVVDENVILDVNADPVSGAVDLVKGIDAVSTVRFNQSVLTDPAWTSLVSNNQGIELLLSADGTTLTVHIAGEPSNVVLIATVNLDGTYTIEQVQALEQDNNASDFNDLSLTVDATDSDGDITSANVNIRIDDGRDPEVDAVPVVTLEESNIDQEQPDVPPIQGGNDPDGTQESGNSTVTFLKGTDDVEAFYVDVNNITASYVDNGNQTQVFPLTYQGVAITFITVAGGYMGVANVNGQQLDILSIQINNDLTSSDFGKFDFELIRAIDHPIADAADTLSINLPVFVQDMDGDDSATKNLVVNVVDDVPEVVSKSISVVEGDDQASINVLRQSGQDTDGADDGLLTQITIGATNLTIDPDGGFQSFNLYSDGSDPASPVDPSLLMGVLEVHPDGRIRFTAADDVQQNGESVSLDVSVTATDSDDDTDTKPITITVDDITSQITLSEASGSEDAGRTITDGDTNPQDNIPAGDAPIKVNIGVNTGDFDNNEELGDITIKNVDPAEGDFYYFDGTNYILLPVNGGEVVLSKALLDTSTADNENWSVENLFFVPARHQGSEGTDYNYSFDVQVVRNGSVSETLSGDLTIEVKAIADTATWEPSEGNYEVTIGEDEEASLAILAQTQDADGSETITYEVSFTSDVGQMLLIDGVEQTPDANGFYIISSDDIGKVTVTPAEDWSGSLQLKVVAITTESDPNAEVPEARSEERFFTVNVNPVADEGDLTVTRIVIDEDTTTTLDQHIDMTASKDMDGSESLFVQVSNLVDSNGNPATLNWIGSGDSAIVEISPGVYEIPYDQLEFVEFVPFIHSNVDFEFTVTGIIRDTAMVLNPADEQNGGGTLVEVTNDRVLDSRQVVVDLKGVADFPFIDVEGVGDQWEVIRNDQGIGTGITTTVDENQDIPLNFKVLSGELADSPMDDSESVTVLISNIPEGVELIDEENNAIDLVFVGYDDNGQPIYQANLTEAGIDSGIIVRPVESSTENIELNVTIVITENDGDTEIFEGNIEIKVKPVIDAEITYTGRAEGNEDEFITINWQPTGSDFPDADEQILLLRLEGVPEGSIIRVDGDEFTPFFDSAKGDWIVEIGLEEVLDGNGDVIRNSGLLKLLAGETVLEIKPPEDDSSNFELTATLEITEKDYELTQGEDPNEGIALKEITGTIDVIVNPVVESDATIGIFNQDNLGTPLTEISADADGRISFTINNNNNEDGRYSVNMEDLDISDNEAIPVDEPSEIVEDLVIDFNTTDQAILDQLIVLGAVNNGDGTWVITDENSFEILAPNGLVIPGDGDTNFSELTVTFVARVYDRGDEDEGNGPRVFKETDVTITFPETVNGNDTIAAEIIANTDADDIVLGVEDQGNIDLGSQILSKGIIQAQNFDGVVDELSIVFKTSDLPAGFVIRGADFDYVNGEYIYLAQVNADGSISGTDQLFLVAPDDYAGDVVLKFTAVTTDTESGDEKSFELEVPIAISPEVESRQNIDVTVVGTSGLNDDLLPVNPLDTSDTEVYQPDIAYEDGLIHLDLSVTSTDRDSNDNRGVETVQSITISVTDPTEGWLVDPDGNLVTSMTLTYDSGNPTALDDFLKDVQFQPAEHFPEGDGDNTVSLTVSGTITDKTIFDETDGYIKGPDEDPGKPFSGEVSFEIIPVLDPIVVTGGDRSNRIVITGDEDTEISLNQVNGDPFKVSLVDQDGSEEFISIRLSGVPEGFLVKSLNEDGADGFVIKNNGNGFWTIQLNDPSATSISFDNIEITPAENFSGTVDIGIIVFTQEKLLGVPTEHNAEFSLVVNPVGDEVDNDIVDSVEGTENEDIDILLNAYIVDNDYSLPGNGAGTGYTENAPEILRITVEGVPDGGEIKLADGTLFTDNGNGTWTLNVDAQELDKLVFNPGDNNSSNWDPAQLTIKVQSVDKNFNGNEFLGPEVVQVVDVTIEEVNDQPVFGGVNDLVALEDNEYNITNLSISDPDTADDPTSIYTFTITVDSGLLNFGPDAEANFGITLAPNTPSTSITVTGTVDQINAALADGVRFNPEANFNGDVNVDITVNDGGNLGIVGEPNDNSGSFVIDVEPENDQPLIDPITDTTVSEEGSVDITDIVISDVDTVDDPTAPYTVTISVPSGIGSFSFIGDPVSFGVVISGVGTQSVTIDGTVDQVNNFLASGVTFTPAPDYNGTATVTVEVDDNGNLGVVGEPNTNQTTFEVEVTPTNDTPELAGISNRNVDEDNTLSITDLQISDVDESNDPTADYVLTIATDANGDFDFSQVSKDAFLGTIDITDGQVVLTGTIGDINTLLSSGLLFTPDANYQGDVTVTVTVDDQGNFGAPDEPETASDDFVITVDPVNDTPEIADILTQDGLEDADTLITDIQVSDVDEGDDPTAIYNVTVGVDSGLLNFLSDVETDFGITIETATLPAGSIEISGTIADINNALANGINFTPETDSFGTVTATVTVNDNGNFSGGEEIATKQFDIEVSAVNDEPVNTAPAEITVEEGGSVKVEGIQVSDVDYTGANAGDDIEVVLNVDVGTINIVTSNGSVTITANSTNSVTLKGPIDQVNAVLAEADAADGVFYSNPQGTDSAELTVTTNDNGVFDEGGTNGQDQDTIEIKITPVANAPTLTIDSANQRSLNTIISDAALASRGIPLVGLMAALSDASETLTIEVRGLDSTLTVLSTSGGVTQGSDPGTWILDSEALMDATVVVVDPLVIPGVGQLGFDVVAVSTESDPSLTAESATVSYSVTVSADGDELDASGALEASVVVDGDQASTLRGSDFDDELIGGDGDDILIGGLGNDILTGGEGADLFVWELLDDGVEDVITDFNLSDGDSIDLTSILEELATIDDVDVLLAALDSDELKASVVENTDDVQIEVASDTETQSILVKGLNTQLDYGGDLNKDLLTTMFDNQVFKHGGDS</sequence>
<protein>
    <recommendedName>
        <fullName evidence="3">DUF5801 domain-containing protein</fullName>
    </recommendedName>
</protein>
<dbReference type="InterPro" id="IPR018511">
    <property type="entry name" value="Hemolysin-typ_Ca-bd_CS"/>
</dbReference>
<feature type="region of interest" description="Disordered" evidence="2">
    <location>
        <begin position="3969"/>
        <end position="4002"/>
    </location>
</feature>
<keyword evidence="1" id="KW-0106">Calcium</keyword>
<proteinExistence type="predicted"/>
<evidence type="ECO:0000313" key="4">
    <source>
        <dbReference type="EMBL" id="GEM79227.1"/>
    </source>
</evidence>
<dbReference type="SUPFAM" id="SSF51120">
    <property type="entry name" value="beta-Roll"/>
    <property type="match status" value="1"/>
</dbReference>
<dbReference type="InterPro" id="IPR011049">
    <property type="entry name" value="Serralysin-like_metalloprot_C"/>
</dbReference>
<dbReference type="EMBL" id="BJXK01000005">
    <property type="protein sequence ID" value="GEM79227.1"/>
    <property type="molecule type" value="Genomic_DNA"/>
</dbReference>
<evidence type="ECO:0000313" key="5">
    <source>
        <dbReference type="Proteomes" id="UP000321113"/>
    </source>
</evidence>
<dbReference type="Pfam" id="PF00353">
    <property type="entry name" value="HemolysinCabind"/>
    <property type="match status" value="1"/>
</dbReference>
<feature type="domain" description="DUF5801" evidence="3">
    <location>
        <begin position="1052"/>
        <end position="1167"/>
    </location>
</feature>
<reference evidence="4 5" key="1">
    <citation type="submission" date="2019-07" db="EMBL/GenBank/DDBJ databases">
        <title>Whole genome shotgun sequence of Vibrio superstes NBRC 103154.</title>
        <authorList>
            <person name="Hosoyama A."/>
            <person name="Uohara A."/>
            <person name="Ohji S."/>
            <person name="Ichikawa N."/>
        </authorList>
    </citation>
    <scope>NUCLEOTIDE SEQUENCE [LARGE SCALE GENOMIC DNA]</scope>
    <source>
        <strain evidence="4 5">NBRC 103154</strain>
    </source>
</reference>
<dbReference type="InterPro" id="IPR019960">
    <property type="entry name" value="T1SS_VCA0849"/>
</dbReference>
<comment type="caution">
    <text evidence="4">The sequence shown here is derived from an EMBL/GenBank/DDBJ whole genome shotgun (WGS) entry which is preliminary data.</text>
</comment>
<accession>A0A511QQ28</accession>
<dbReference type="RefSeq" id="WP_119008095.1">
    <property type="nucleotide sequence ID" value="NZ_BJXK01000005.1"/>
</dbReference>
<evidence type="ECO:0000256" key="1">
    <source>
        <dbReference type="ARBA" id="ARBA00022837"/>
    </source>
</evidence>
<dbReference type="NCBIfam" id="NF033682">
    <property type="entry name" value="retention_LapA"/>
    <property type="match status" value="1"/>
</dbReference>
<dbReference type="InterPro" id="IPR001343">
    <property type="entry name" value="Hemolysn_Ca-bd"/>
</dbReference>
<feature type="region of interest" description="Disordered" evidence="2">
    <location>
        <begin position="3676"/>
        <end position="3704"/>
    </location>
</feature>
<feature type="domain" description="DUF5801" evidence="3">
    <location>
        <begin position="2291"/>
        <end position="2406"/>
    </location>
</feature>
<dbReference type="NCBIfam" id="TIGR03661">
    <property type="entry name" value="T1SS_VCA0849"/>
    <property type="match status" value="1"/>
</dbReference>
<organism evidence="4 5">
    <name type="scientific">Vibrio superstes NBRC 103154</name>
    <dbReference type="NCBI Taxonomy" id="1219062"/>
    <lineage>
        <taxon>Bacteria</taxon>
        <taxon>Pseudomonadati</taxon>
        <taxon>Pseudomonadota</taxon>
        <taxon>Gammaproteobacteria</taxon>
        <taxon>Vibrionales</taxon>
        <taxon>Vibrionaceae</taxon>
        <taxon>Vibrio</taxon>
    </lineage>
</organism>
<keyword evidence="5" id="KW-1185">Reference proteome</keyword>
<dbReference type="Proteomes" id="UP000321113">
    <property type="component" value="Unassembled WGS sequence"/>
</dbReference>
<dbReference type="Pfam" id="PF19116">
    <property type="entry name" value="DUF5801"/>
    <property type="match status" value="3"/>
</dbReference>
<dbReference type="OrthoDB" id="5649378at2"/>
<evidence type="ECO:0000259" key="3">
    <source>
        <dbReference type="Pfam" id="PF19116"/>
    </source>
</evidence>
<gene>
    <name evidence="4" type="ORF">VSU01S_14720</name>
</gene>
<feature type="region of interest" description="Disordered" evidence="2">
    <location>
        <begin position="344"/>
        <end position="367"/>
    </location>
</feature>
<name>A0A511QQ28_9VIBR</name>
<evidence type="ECO:0000256" key="2">
    <source>
        <dbReference type="SAM" id="MobiDB-lite"/>
    </source>
</evidence>